<evidence type="ECO:0000259" key="5">
    <source>
        <dbReference type="PROSITE" id="PS50932"/>
    </source>
</evidence>
<dbReference type="Pfam" id="PF00356">
    <property type="entry name" value="LacI"/>
    <property type="match status" value="1"/>
</dbReference>
<organism evidence="6 7">
    <name type="scientific">Sphingomonas abietis</name>
    <dbReference type="NCBI Taxonomy" id="3012344"/>
    <lineage>
        <taxon>Bacteria</taxon>
        <taxon>Pseudomonadati</taxon>
        <taxon>Pseudomonadota</taxon>
        <taxon>Alphaproteobacteria</taxon>
        <taxon>Sphingomonadales</taxon>
        <taxon>Sphingomonadaceae</taxon>
        <taxon>Sphingomonas</taxon>
    </lineage>
</organism>
<keyword evidence="7" id="KW-1185">Reference proteome</keyword>
<reference evidence="6 7" key="1">
    <citation type="submission" date="2022-12" db="EMBL/GenBank/DDBJ databases">
        <title>Sphingomonas abieness sp. nov., an endophytic bacterium isolated from Abies koreana.</title>
        <authorList>
            <person name="Jiang L."/>
            <person name="Lee J."/>
        </authorList>
    </citation>
    <scope>NUCLEOTIDE SEQUENCE [LARGE SCALE GENOMIC DNA]</scope>
    <source>
        <strain evidence="7">PAMB 00755</strain>
    </source>
</reference>
<dbReference type="SUPFAM" id="SSF47413">
    <property type="entry name" value="lambda repressor-like DNA-binding domains"/>
    <property type="match status" value="1"/>
</dbReference>
<dbReference type="PROSITE" id="PS50932">
    <property type="entry name" value="HTH_LACI_2"/>
    <property type="match status" value="1"/>
</dbReference>
<evidence type="ECO:0000256" key="4">
    <source>
        <dbReference type="ARBA" id="ARBA00023163"/>
    </source>
</evidence>
<keyword evidence="4" id="KW-0804">Transcription</keyword>
<dbReference type="RefSeq" id="WP_270075965.1">
    <property type="nucleotide sequence ID" value="NZ_CP115174.1"/>
</dbReference>
<dbReference type="SMART" id="SM00354">
    <property type="entry name" value="HTH_LACI"/>
    <property type="match status" value="1"/>
</dbReference>
<dbReference type="InterPro" id="IPR046335">
    <property type="entry name" value="LacI/GalR-like_sensor"/>
</dbReference>
<sequence length="330" mass="34766">MRPPSSTDVARLAGVSQSAVSRTFTPGASVSPETKTRILAAAEELGYTPTALPRIMQTGRSSIVAIVVGGLYNPYFMMALDAFSTSFQAAGNHVMIVRAESDSALDDIVGDLARYRVDAVVSALSIRSQAVADTLTNFKIPVVTLNSGITSETISTVSSDNHGAGELAARLFTERGRRRLGYLAGHDSRPQTDREAGFFAGAEALGQPAPLRAVAGFDYADGRAGALALFGGPDRPDALFCVNDLVACGAIDALRDELGLRVPEDVCVIGYDDIAMASWGAYRLTSFNQDIPALLRGVEAILAGTVSERAILVPPRLIERATAGWPPPPS</sequence>
<evidence type="ECO:0000313" key="7">
    <source>
        <dbReference type="Proteomes" id="UP001210865"/>
    </source>
</evidence>
<dbReference type="EMBL" id="CP115174">
    <property type="protein sequence ID" value="WBO21316.1"/>
    <property type="molecule type" value="Genomic_DNA"/>
</dbReference>
<evidence type="ECO:0000313" key="6">
    <source>
        <dbReference type="EMBL" id="WBO21316.1"/>
    </source>
</evidence>
<keyword evidence="1" id="KW-0678">Repressor</keyword>
<gene>
    <name evidence="6" type="ORF">PBT88_14120</name>
</gene>
<feature type="domain" description="HTH lacI-type" evidence="5">
    <location>
        <begin position="4"/>
        <end position="58"/>
    </location>
</feature>
<protein>
    <submittedName>
        <fullName evidence="6">LacI family DNA-binding transcriptional regulator</fullName>
    </submittedName>
</protein>
<dbReference type="InterPro" id="IPR010982">
    <property type="entry name" value="Lambda_DNA-bd_dom_sf"/>
</dbReference>
<dbReference type="InterPro" id="IPR028082">
    <property type="entry name" value="Peripla_BP_I"/>
</dbReference>
<dbReference type="GO" id="GO:0003677">
    <property type="term" value="F:DNA binding"/>
    <property type="evidence" value="ECO:0007669"/>
    <property type="project" value="UniProtKB-KW"/>
</dbReference>
<name>A0ABY7NLG0_9SPHN</name>
<dbReference type="SUPFAM" id="SSF53822">
    <property type="entry name" value="Periplasmic binding protein-like I"/>
    <property type="match status" value="1"/>
</dbReference>
<dbReference type="Gene3D" id="1.10.260.40">
    <property type="entry name" value="lambda repressor-like DNA-binding domains"/>
    <property type="match status" value="1"/>
</dbReference>
<dbReference type="PANTHER" id="PTHR30146">
    <property type="entry name" value="LACI-RELATED TRANSCRIPTIONAL REPRESSOR"/>
    <property type="match status" value="1"/>
</dbReference>
<dbReference type="Pfam" id="PF13377">
    <property type="entry name" value="Peripla_BP_3"/>
    <property type="match status" value="1"/>
</dbReference>
<evidence type="ECO:0000256" key="3">
    <source>
        <dbReference type="ARBA" id="ARBA00023125"/>
    </source>
</evidence>
<accession>A0ABY7NLG0</accession>
<evidence type="ECO:0000256" key="2">
    <source>
        <dbReference type="ARBA" id="ARBA00023015"/>
    </source>
</evidence>
<dbReference type="PANTHER" id="PTHR30146:SF95">
    <property type="entry name" value="RIBOSE OPERON REPRESSOR"/>
    <property type="match status" value="1"/>
</dbReference>
<dbReference type="CDD" id="cd01392">
    <property type="entry name" value="HTH_LacI"/>
    <property type="match status" value="1"/>
</dbReference>
<dbReference type="Gene3D" id="3.40.50.2300">
    <property type="match status" value="2"/>
</dbReference>
<keyword evidence="3 6" id="KW-0238">DNA-binding</keyword>
<evidence type="ECO:0000256" key="1">
    <source>
        <dbReference type="ARBA" id="ARBA00022491"/>
    </source>
</evidence>
<keyword evidence="2" id="KW-0805">Transcription regulation</keyword>
<proteinExistence type="predicted"/>
<dbReference type="CDD" id="cd06278">
    <property type="entry name" value="PBP1_LacI-like"/>
    <property type="match status" value="1"/>
</dbReference>
<dbReference type="InterPro" id="IPR000843">
    <property type="entry name" value="HTH_LacI"/>
</dbReference>
<dbReference type="Proteomes" id="UP001210865">
    <property type="component" value="Chromosome"/>
</dbReference>